<evidence type="ECO:0000313" key="2">
    <source>
        <dbReference type="Proteomes" id="UP000572377"/>
    </source>
</evidence>
<accession>A0A849L1Z2</accession>
<dbReference type="EMBL" id="JABFBC010000001">
    <property type="protein sequence ID" value="NNU80264.1"/>
    <property type="molecule type" value="Genomic_DNA"/>
</dbReference>
<organism evidence="1 2">
    <name type="scientific">Halovulum dunhuangense</name>
    <dbReference type="NCBI Taxonomy" id="1505036"/>
    <lineage>
        <taxon>Bacteria</taxon>
        <taxon>Pseudomonadati</taxon>
        <taxon>Pseudomonadota</taxon>
        <taxon>Alphaproteobacteria</taxon>
        <taxon>Rhodobacterales</taxon>
        <taxon>Paracoccaceae</taxon>
        <taxon>Halovulum</taxon>
    </lineage>
</organism>
<dbReference type="RefSeq" id="WP_171323877.1">
    <property type="nucleotide sequence ID" value="NZ_JABFBC010000001.1"/>
</dbReference>
<gene>
    <name evidence="1" type="ORF">HMH01_07405</name>
</gene>
<dbReference type="Proteomes" id="UP000572377">
    <property type="component" value="Unassembled WGS sequence"/>
</dbReference>
<name>A0A849L1Z2_9RHOB</name>
<protein>
    <submittedName>
        <fullName evidence="1">Uncharacterized protein</fullName>
    </submittedName>
</protein>
<comment type="caution">
    <text evidence="1">The sequence shown here is derived from an EMBL/GenBank/DDBJ whole genome shotgun (WGS) entry which is preliminary data.</text>
</comment>
<evidence type="ECO:0000313" key="1">
    <source>
        <dbReference type="EMBL" id="NNU80264.1"/>
    </source>
</evidence>
<proteinExistence type="predicted"/>
<reference evidence="1 2" key="1">
    <citation type="submission" date="2020-05" db="EMBL/GenBank/DDBJ databases">
        <title>Gimesia benthica sp. nov., a novel planctomycete isolated from a deep-sea water sample of the Northwest Indian Ocean.</title>
        <authorList>
            <person name="Wang J."/>
            <person name="Ruan C."/>
            <person name="Song L."/>
            <person name="Zhu Y."/>
            <person name="Li A."/>
            <person name="Zheng X."/>
            <person name="Wang L."/>
            <person name="Lu Z."/>
            <person name="Huang Y."/>
            <person name="Du W."/>
            <person name="Zhou Y."/>
            <person name="Huang L."/>
            <person name="Dai X."/>
        </authorList>
    </citation>
    <scope>NUCLEOTIDE SEQUENCE [LARGE SCALE GENOMIC DNA]</scope>
    <source>
        <strain evidence="1 2">YYQ-30</strain>
    </source>
</reference>
<keyword evidence="2" id="KW-1185">Reference proteome</keyword>
<dbReference type="AlphaFoldDB" id="A0A849L1Z2"/>
<sequence>MNAMLRKAWRHHRLLLLAFGLALALSLSFSARVVMSWFYFAANRDAEVTSWMTVGYVARSHQVPREALFDALEGDLALTPGARETVAEIAWRTGLTEQQVIARIDAALADLKQSGQP</sequence>